<dbReference type="GO" id="GO:0070475">
    <property type="term" value="P:rRNA base methylation"/>
    <property type="evidence" value="ECO:0007669"/>
    <property type="project" value="TreeGrafter"/>
</dbReference>
<sequence>MSASILRLRRQGCVHSCARLAASAWARGPLPILRHQHAASGPVPPVGASRRASAAAERQRPTPAKEVDSAPTAAPTAPALSSAADYPYPHVPVMLHEVLAAFQPVHVGTYLDCTLGAGGHASEMVAAHPELRTVLGIDLDPTAHGLAEPRLRAAGEGREGFSVRLLRGNYGSVKPLLASVSSPPPSPDAILMDLGCSSMQFDTAERGFSFLREGPLDMRMDPTAALSAEEVLNTWSEAELGRILRDYGEEKLWKVVARRLVTARELEPIRTTTQLAKAVGQTQLGGKGGRKGGGKGIHPATRTFQALRIAVNDELRKLEQALPHAIEALAPGGRLAVISFHSLEDRLVKYAFLRAAGRPTPEDEHLTYGEGKYSFLDQLDASKVAELVTRKPVLPSDDETDSNPRARSAKLRVLQKL</sequence>
<comment type="similarity">
    <text evidence="1">Belongs to the methyltransferase superfamily. RsmH family.</text>
</comment>
<dbReference type="AlphaFoldDB" id="A0A836C3F5"/>
<evidence type="ECO:0000256" key="1">
    <source>
        <dbReference type="ARBA" id="ARBA00010396"/>
    </source>
</evidence>
<evidence type="ECO:0000313" key="7">
    <source>
        <dbReference type="Proteomes" id="UP000612055"/>
    </source>
</evidence>
<evidence type="ECO:0000256" key="2">
    <source>
        <dbReference type="ARBA" id="ARBA00022603"/>
    </source>
</evidence>
<keyword evidence="2" id="KW-0489">Methyltransferase</keyword>
<name>A0A836C3F5_9CHLO</name>
<dbReference type="Pfam" id="PF01795">
    <property type="entry name" value="Methyltransf_5"/>
    <property type="match status" value="1"/>
</dbReference>
<comment type="caution">
    <text evidence="6">The sequence shown here is derived from an EMBL/GenBank/DDBJ whole genome shotgun (WGS) entry which is preliminary data.</text>
</comment>
<evidence type="ECO:0000256" key="4">
    <source>
        <dbReference type="ARBA" id="ARBA00022691"/>
    </source>
</evidence>
<feature type="compositionally biased region" description="Low complexity" evidence="5">
    <location>
        <begin position="69"/>
        <end position="79"/>
    </location>
</feature>
<dbReference type="NCBIfam" id="TIGR00006">
    <property type="entry name" value="16S rRNA (cytosine(1402)-N(4))-methyltransferase RsmH"/>
    <property type="match status" value="1"/>
</dbReference>
<evidence type="ECO:0000313" key="6">
    <source>
        <dbReference type="EMBL" id="KAG2497757.1"/>
    </source>
</evidence>
<feature type="compositionally biased region" description="Basic and acidic residues" evidence="5">
    <location>
        <begin position="57"/>
        <end position="68"/>
    </location>
</feature>
<dbReference type="InterPro" id="IPR029063">
    <property type="entry name" value="SAM-dependent_MTases_sf"/>
</dbReference>
<dbReference type="SUPFAM" id="SSF53335">
    <property type="entry name" value="S-adenosyl-L-methionine-dependent methyltransferases"/>
    <property type="match status" value="1"/>
</dbReference>
<dbReference type="OrthoDB" id="439808at2759"/>
<evidence type="ECO:0000256" key="3">
    <source>
        <dbReference type="ARBA" id="ARBA00022679"/>
    </source>
</evidence>
<dbReference type="Gene3D" id="3.40.50.150">
    <property type="entry name" value="Vaccinia Virus protein VP39"/>
    <property type="match status" value="1"/>
</dbReference>
<dbReference type="GO" id="GO:0071424">
    <property type="term" value="F:rRNA (cytosine-N4-)-methyltransferase activity"/>
    <property type="evidence" value="ECO:0007669"/>
    <property type="project" value="TreeGrafter"/>
</dbReference>
<reference evidence="6" key="1">
    <citation type="journal article" date="2020" name="bioRxiv">
        <title>Comparative genomics of Chlamydomonas.</title>
        <authorList>
            <person name="Craig R.J."/>
            <person name="Hasan A.R."/>
            <person name="Ness R.W."/>
            <person name="Keightley P.D."/>
        </authorList>
    </citation>
    <scope>NUCLEOTIDE SEQUENCE</scope>
    <source>
        <strain evidence="6">CCAP 11/70</strain>
    </source>
</reference>
<dbReference type="PANTHER" id="PTHR11265:SF0">
    <property type="entry name" value="12S RRNA N4-METHYLCYTIDINE METHYLTRANSFERASE"/>
    <property type="match status" value="1"/>
</dbReference>
<feature type="region of interest" description="Disordered" evidence="5">
    <location>
        <begin position="36"/>
        <end position="79"/>
    </location>
</feature>
<dbReference type="PANTHER" id="PTHR11265">
    <property type="entry name" value="S-ADENOSYL-METHYLTRANSFERASE MRAW"/>
    <property type="match status" value="1"/>
</dbReference>
<keyword evidence="7" id="KW-1185">Reference proteome</keyword>
<dbReference type="InterPro" id="IPR002903">
    <property type="entry name" value="RsmH"/>
</dbReference>
<accession>A0A836C3F5</accession>
<proteinExistence type="inferred from homology"/>
<dbReference type="Proteomes" id="UP000612055">
    <property type="component" value="Unassembled WGS sequence"/>
</dbReference>
<keyword evidence="4" id="KW-0949">S-adenosyl-L-methionine</keyword>
<organism evidence="6 7">
    <name type="scientific">Edaphochlamys debaryana</name>
    <dbReference type="NCBI Taxonomy" id="47281"/>
    <lineage>
        <taxon>Eukaryota</taxon>
        <taxon>Viridiplantae</taxon>
        <taxon>Chlorophyta</taxon>
        <taxon>core chlorophytes</taxon>
        <taxon>Chlorophyceae</taxon>
        <taxon>CS clade</taxon>
        <taxon>Chlamydomonadales</taxon>
        <taxon>Chlamydomonadales incertae sedis</taxon>
        <taxon>Edaphochlamys</taxon>
    </lineage>
</organism>
<dbReference type="SUPFAM" id="SSF81799">
    <property type="entry name" value="Putative methyltransferase TM0872, insert domain"/>
    <property type="match status" value="1"/>
</dbReference>
<keyword evidence="3" id="KW-0808">Transferase</keyword>
<dbReference type="EMBL" id="JAEHOE010000012">
    <property type="protein sequence ID" value="KAG2497757.1"/>
    <property type="molecule type" value="Genomic_DNA"/>
</dbReference>
<dbReference type="InterPro" id="IPR023397">
    <property type="entry name" value="SAM-dep_MeTrfase_MraW_recog"/>
</dbReference>
<dbReference type="Gene3D" id="1.10.150.170">
    <property type="entry name" value="Putative methyltransferase TM0872, insert domain"/>
    <property type="match status" value="1"/>
</dbReference>
<evidence type="ECO:0000256" key="5">
    <source>
        <dbReference type="SAM" id="MobiDB-lite"/>
    </source>
</evidence>
<dbReference type="HAMAP" id="MF_01007">
    <property type="entry name" value="16SrRNA_methyltr_H"/>
    <property type="match status" value="1"/>
</dbReference>
<gene>
    <name evidence="6" type="ORF">HYH03_004029</name>
</gene>
<protein>
    <submittedName>
        <fullName evidence="6">Uncharacterized protein</fullName>
    </submittedName>
</protein>